<gene>
    <name evidence="3" type="ORF">LTR09_010873</name>
</gene>
<evidence type="ECO:0000313" key="4">
    <source>
        <dbReference type="Proteomes" id="UP001271007"/>
    </source>
</evidence>
<dbReference type="PANTHER" id="PTHR38117:SF1">
    <property type="entry name" value="DUF3074 DOMAIN-CONTAINING PROTEIN"/>
    <property type="match status" value="1"/>
</dbReference>
<feature type="compositionally biased region" description="Basic and acidic residues" evidence="1">
    <location>
        <begin position="198"/>
        <end position="207"/>
    </location>
</feature>
<evidence type="ECO:0000259" key="2">
    <source>
        <dbReference type="Pfam" id="PF23155"/>
    </source>
</evidence>
<feature type="domain" description="DUF7053" evidence="2">
    <location>
        <begin position="7"/>
        <end position="198"/>
    </location>
</feature>
<organism evidence="3 4">
    <name type="scientific">Extremus antarcticus</name>
    <dbReference type="NCBI Taxonomy" id="702011"/>
    <lineage>
        <taxon>Eukaryota</taxon>
        <taxon>Fungi</taxon>
        <taxon>Dikarya</taxon>
        <taxon>Ascomycota</taxon>
        <taxon>Pezizomycotina</taxon>
        <taxon>Dothideomycetes</taxon>
        <taxon>Dothideomycetidae</taxon>
        <taxon>Mycosphaerellales</taxon>
        <taxon>Extremaceae</taxon>
        <taxon>Extremus</taxon>
    </lineage>
</organism>
<accession>A0AAJ0G5C1</accession>
<evidence type="ECO:0000313" key="3">
    <source>
        <dbReference type="EMBL" id="KAK3047759.1"/>
    </source>
</evidence>
<dbReference type="Pfam" id="PF23155">
    <property type="entry name" value="DUF7053"/>
    <property type="match status" value="1"/>
</dbReference>
<keyword evidence="4" id="KW-1185">Reference proteome</keyword>
<comment type="caution">
    <text evidence="3">The sequence shown here is derived from an EMBL/GenBank/DDBJ whole genome shotgun (WGS) entry which is preliminary data.</text>
</comment>
<evidence type="ECO:0000256" key="1">
    <source>
        <dbReference type="SAM" id="MobiDB-lite"/>
    </source>
</evidence>
<sequence>MFDQSFSYASATPIPSALSDETAGLKILHDFETVIRLSPNCHGCKLIPPPNGKNGYINGTSGKTMQYFEVEDDLPFIPKKLWSGGVKYTADFLPVEDGCDITVHAPAGFTSTNHWRLLRETAPLNETIQEDQAAREDAPSQLERTGTRDMHHAESQGVGWYVQIISDAKCPRMYAGFVKGTLKNSHAQLQYAFIDHLKQMPKEDPQQKQRRPTLGRRRSTDF</sequence>
<reference evidence="3" key="1">
    <citation type="submission" date="2023-04" db="EMBL/GenBank/DDBJ databases">
        <title>Black Yeasts Isolated from many extreme environments.</title>
        <authorList>
            <person name="Coleine C."/>
            <person name="Stajich J.E."/>
            <person name="Selbmann L."/>
        </authorList>
    </citation>
    <scope>NUCLEOTIDE SEQUENCE</scope>
    <source>
        <strain evidence="3">CCFEE 5312</strain>
    </source>
</reference>
<dbReference type="AlphaFoldDB" id="A0AAJ0G5C1"/>
<protein>
    <recommendedName>
        <fullName evidence="2">DUF7053 domain-containing protein</fullName>
    </recommendedName>
</protein>
<name>A0AAJ0G5C1_9PEZI</name>
<feature type="region of interest" description="Disordered" evidence="1">
    <location>
        <begin position="127"/>
        <end position="150"/>
    </location>
</feature>
<dbReference type="PANTHER" id="PTHR38117">
    <property type="entry name" value="NACHT AND WD40 DOMAIN PROTEIN"/>
    <property type="match status" value="1"/>
</dbReference>
<feature type="region of interest" description="Disordered" evidence="1">
    <location>
        <begin position="198"/>
        <end position="222"/>
    </location>
</feature>
<dbReference type="EMBL" id="JAWDJX010000057">
    <property type="protein sequence ID" value="KAK3047759.1"/>
    <property type="molecule type" value="Genomic_DNA"/>
</dbReference>
<proteinExistence type="predicted"/>
<dbReference type="Proteomes" id="UP001271007">
    <property type="component" value="Unassembled WGS sequence"/>
</dbReference>
<dbReference type="InterPro" id="IPR055481">
    <property type="entry name" value="DUF7053"/>
</dbReference>
<feature type="compositionally biased region" description="Basic residues" evidence="1">
    <location>
        <begin position="208"/>
        <end position="222"/>
    </location>
</feature>